<gene>
    <name evidence="1" type="ORF">TRFO_21557</name>
</gene>
<sequence>MADTLWQKLKNLLKNNTLKNQASFFHKLFLRSVQEIHKNAKYDASFNARDSISFISTHFFETASIISTTLFSINSWIHIYVTFLEEFINYPSITVAYTIYNFPFVVLKGIADDFEKVNKVKDEILKLMNTSSNRYIKFHIDKEFLDAIFSDPPESVEINDTNIFDLVLQYPKLSNTLLENMTNIFESQNMERAVLYSKLMISKLFDISVFFGISKCVKTLIPQIFKLCTQSTNYESFEPLFVLFIHILYSKWNSGLPNNRQYCLNFVLNEINDPQIRYFIYFFLVCATPEAENPRIKDEYIYSIDQINNETPIKNMSTLFIYLMTLKKEPSLKNVANLLKLHNILWLPVMTWSIIYRPKMNFIESLLSIPYYNTDVLKSYFYIMMIHISPPFQVWIGAQSFPNYDVKVRFPPPSLNMILQTIKSDIIITQTVKTLHDPSMVNILLSWRAYINIFGFKLFFEKLLDFLRHFVISRPDSVAISSAYKVAAMLVSSAIRSLDVDVGEAIISYAKNSLVDLRNPIYFSIFSILLLLNYKERDKNFPIVYQYIDEVLSLSQTASSPQTIFALSFLRNSLSHTVCTKYVDPKFLGKLISLNDWQTAIDIYLLDISHPQNQ</sequence>
<dbReference type="RefSeq" id="XP_068362647.1">
    <property type="nucleotide sequence ID" value="XM_068502046.1"/>
</dbReference>
<comment type="caution">
    <text evidence="1">The sequence shown here is derived from an EMBL/GenBank/DDBJ whole genome shotgun (WGS) entry which is preliminary data.</text>
</comment>
<protein>
    <submittedName>
        <fullName evidence="1">Uncharacterized protein</fullName>
    </submittedName>
</protein>
<organism evidence="1 2">
    <name type="scientific">Tritrichomonas foetus</name>
    <dbReference type="NCBI Taxonomy" id="1144522"/>
    <lineage>
        <taxon>Eukaryota</taxon>
        <taxon>Metamonada</taxon>
        <taxon>Parabasalia</taxon>
        <taxon>Tritrichomonadida</taxon>
        <taxon>Tritrichomonadidae</taxon>
        <taxon>Tritrichomonas</taxon>
    </lineage>
</organism>
<dbReference type="Proteomes" id="UP000179807">
    <property type="component" value="Unassembled WGS sequence"/>
</dbReference>
<evidence type="ECO:0000313" key="1">
    <source>
        <dbReference type="EMBL" id="OHT09511.1"/>
    </source>
</evidence>
<dbReference type="VEuPathDB" id="TrichDB:TRFO_21557"/>
<dbReference type="EMBL" id="MLAK01000637">
    <property type="protein sequence ID" value="OHT09511.1"/>
    <property type="molecule type" value="Genomic_DNA"/>
</dbReference>
<dbReference type="AlphaFoldDB" id="A0A1J4KDJ4"/>
<name>A0A1J4KDJ4_9EUKA</name>
<accession>A0A1J4KDJ4</accession>
<proteinExistence type="predicted"/>
<reference evidence="1" key="1">
    <citation type="submission" date="2016-10" db="EMBL/GenBank/DDBJ databases">
        <authorList>
            <person name="Benchimol M."/>
            <person name="Almeida L.G."/>
            <person name="Vasconcelos A.T."/>
            <person name="Perreira-Neves A."/>
            <person name="Rosa I.A."/>
            <person name="Tasca T."/>
            <person name="Bogo M.R."/>
            <person name="de Souza W."/>
        </authorList>
    </citation>
    <scope>NUCLEOTIDE SEQUENCE [LARGE SCALE GENOMIC DNA]</scope>
    <source>
        <strain evidence="1">K</strain>
    </source>
</reference>
<evidence type="ECO:0000313" key="2">
    <source>
        <dbReference type="Proteomes" id="UP000179807"/>
    </source>
</evidence>
<keyword evidence="2" id="KW-1185">Reference proteome</keyword>
<dbReference type="GeneID" id="94836750"/>